<name>A0ABS8S1V0_DATST</name>
<gene>
    <name evidence="1" type="ORF">HAX54_018244</name>
</gene>
<comment type="caution">
    <text evidence="1">The sequence shown here is derived from an EMBL/GenBank/DDBJ whole genome shotgun (WGS) entry which is preliminary data.</text>
</comment>
<accession>A0ABS8S1V0</accession>
<reference evidence="1 2" key="1">
    <citation type="journal article" date="2021" name="BMC Genomics">
        <title>Datura genome reveals duplications of psychoactive alkaloid biosynthetic genes and high mutation rate following tissue culture.</title>
        <authorList>
            <person name="Rajewski A."/>
            <person name="Carter-House D."/>
            <person name="Stajich J."/>
            <person name="Litt A."/>
        </authorList>
    </citation>
    <scope>NUCLEOTIDE SEQUENCE [LARGE SCALE GENOMIC DNA]</scope>
    <source>
        <strain evidence="1">AR-01</strain>
    </source>
</reference>
<dbReference type="Proteomes" id="UP000823775">
    <property type="component" value="Unassembled WGS sequence"/>
</dbReference>
<organism evidence="1 2">
    <name type="scientific">Datura stramonium</name>
    <name type="common">Jimsonweed</name>
    <name type="synonym">Common thornapple</name>
    <dbReference type="NCBI Taxonomy" id="4076"/>
    <lineage>
        <taxon>Eukaryota</taxon>
        <taxon>Viridiplantae</taxon>
        <taxon>Streptophyta</taxon>
        <taxon>Embryophyta</taxon>
        <taxon>Tracheophyta</taxon>
        <taxon>Spermatophyta</taxon>
        <taxon>Magnoliopsida</taxon>
        <taxon>eudicotyledons</taxon>
        <taxon>Gunneridae</taxon>
        <taxon>Pentapetalae</taxon>
        <taxon>asterids</taxon>
        <taxon>lamiids</taxon>
        <taxon>Solanales</taxon>
        <taxon>Solanaceae</taxon>
        <taxon>Solanoideae</taxon>
        <taxon>Datureae</taxon>
        <taxon>Datura</taxon>
    </lineage>
</organism>
<evidence type="ECO:0000313" key="1">
    <source>
        <dbReference type="EMBL" id="MCD7452803.1"/>
    </source>
</evidence>
<sequence>MFDHGSVHSEPECGSFESCYLTWYDGSYGDGELLPFNQDRLYEDNSFSGNEEEEDNHFSRNTLYGRELLFPLNGWMNNWLAEFESYVTGGWGDDAVPSYVNCPEKSDDLFAGEDDDNNYHVIQESEAVSADSWDEMRLVESIFGYWPSLLKLDLEDRTEPAVA</sequence>
<dbReference type="EMBL" id="JACEIK010000224">
    <property type="protein sequence ID" value="MCD7452803.1"/>
    <property type="molecule type" value="Genomic_DNA"/>
</dbReference>
<keyword evidence="2" id="KW-1185">Reference proteome</keyword>
<proteinExistence type="predicted"/>
<protein>
    <submittedName>
        <fullName evidence="1">Uncharacterized protein</fullName>
    </submittedName>
</protein>
<evidence type="ECO:0000313" key="2">
    <source>
        <dbReference type="Proteomes" id="UP000823775"/>
    </source>
</evidence>